<keyword evidence="3" id="KW-0964">Secreted</keyword>
<feature type="signal peptide" evidence="5">
    <location>
        <begin position="1"/>
        <end position="19"/>
    </location>
</feature>
<proteinExistence type="inferred from homology"/>
<comment type="similarity">
    <text evidence="2">Belongs to the major royal jelly protein family.</text>
</comment>
<evidence type="ECO:0000256" key="3">
    <source>
        <dbReference type="ARBA" id="ARBA00022525"/>
    </source>
</evidence>
<dbReference type="GO" id="GO:0005576">
    <property type="term" value="C:extracellular region"/>
    <property type="evidence" value="ECO:0007669"/>
    <property type="project" value="UniProtKB-SubCell"/>
</dbReference>
<comment type="caution">
    <text evidence="6">The sequence shown here is derived from an EMBL/GenBank/DDBJ whole genome shotgun (WGS) entry which is preliminary data.</text>
</comment>
<evidence type="ECO:0000256" key="5">
    <source>
        <dbReference type="SAM" id="SignalP"/>
    </source>
</evidence>
<comment type="subcellular location">
    <subcellularLocation>
        <location evidence="1">Secreted</location>
    </subcellularLocation>
</comment>
<sequence length="411" mass="46475">MRLTLLATVVSLLYIGTRAETLETLAQWSLLEYALPNDRGFEYRPENIVMTGIEVSWNRIFVSTPRLRAGVPATLSYFSRKVPLGSSPLLQAYPSWNWHGAGKGEINCTKLISVYRTRLDRCDRLWVVDAGVMTSIDDFMPVCPPKVVVFDLKTDQVVRHITFPREVLRPDSLLTNVVVDEVSAKTCDDVFLYITDTLGPGILIFDGARDRSWRVVHASMYPNPDQATYKIGSDTFEFLDGVVGLTFSPNLGTVYYNPLATDRIFSVPTSALQAGPLPLGEQLPVTLVGRKSSQGLALAVDPQDDTILFSPFTETAIASWQPQTNKQSVLAYSPEKLQFTADIVWARYDNGNFWILTSRFHKFFLRQIDTRQFNIRIMRIKTDKQQAALTSFNQQIDSYYSLNYYNNTLGF</sequence>
<dbReference type="PANTHER" id="PTHR10009:SF19">
    <property type="entry name" value="RE55542P"/>
    <property type="match status" value="1"/>
</dbReference>
<evidence type="ECO:0000313" key="7">
    <source>
        <dbReference type="Proteomes" id="UP001430953"/>
    </source>
</evidence>
<dbReference type="PANTHER" id="PTHR10009">
    <property type="entry name" value="PROTEIN YELLOW-RELATED"/>
    <property type="match status" value="1"/>
</dbReference>
<dbReference type="AlphaFoldDB" id="A0AAW2EQL7"/>
<organism evidence="6 7">
    <name type="scientific">Cardiocondyla obscurior</name>
    <dbReference type="NCBI Taxonomy" id="286306"/>
    <lineage>
        <taxon>Eukaryota</taxon>
        <taxon>Metazoa</taxon>
        <taxon>Ecdysozoa</taxon>
        <taxon>Arthropoda</taxon>
        <taxon>Hexapoda</taxon>
        <taxon>Insecta</taxon>
        <taxon>Pterygota</taxon>
        <taxon>Neoptera</taxon>
        <taxon>Endopterygota</taxon>
        <taxon>Hymenoptera</taxon>
        <taxon>Apocrita</taxon>
        <taxon>Aculeata</taxon>
        <taxon>Formicoidea</taxon>
        <taxon>Formicidae</taxon>
        <taxon>Myrmicinae</taxon>
        <taxon>Cardiocondyla</taxon>
    </lineage>
</organism>
<dbReference type="Gene3D" id="2.120.10.30">
    <property type="entry name" value="TolB, C-terminal domain"/>
    <property type="match status" value="1"/>
</dbReference>
<dbReference type="Pfam" id="PF03022">
    <property type="entry name" value="MRJP"/>
    <property type="match status" value="1"/>
</dbReference>
<protein>
    <recommendedName>
        <fullName evidence="8">Bee-milk protein</fullName>
    </recommendedName>
</protein>
<dbReference type="InterPro" id="IPR011042">
    <property type="entry name" value="6-blade_b-propeller_TolB-like"/>
</dbReference>
<evidence type="ECO:0000256" key="2">
    <source>
        <dbReference type="ARBA" id="ARBA00009127"/>
    </source>
</evidence>
<keyword evidence="4 5" id="KW-0732">Signal</keyword>
<dbReference type="SUPFAM" id="SSF75011">
    <property type="entry name" value="3-carboxy-cis,cis-mucoante lactonizing enzyme"/>
    <property type="match status" value="1"/>
</dbReference>
<evidence type="ECO:0000313" key="6">
    <source>
        <dbReference type="EMBL" id="KAL0104719.1"/>
    </source>
</evidence>
<dbReference type="Proteomes" id="UP001430953">
    <property type="component" value="Unassembled WGS sequence"/>
</dbReference>
<accession>A0AAW2EQL7</accession>
<keyword evidence="7" id="KW-1185">Reference proteome</keyword>
<evidence type="ECO:0000256" key="4">
    <source>
        <dbReference type="ARBA" id="ARBA00022729"/>
    </source>
</evidence>
<feature type="chain" id="PRO_5043699604" description="Bee-milk protein" evidence="5">
    <location>
        <begin position="20"/>
        <end position="411"/>
    </location>
</feature>
<evidence type="ECO:0008006" key="8">
    <source>
        <dbReference type="Google" id="ProtNLM"/>
    </source>
</evidence>
<evidence type="ECO:0000256" key="1">
    <source>
        <dbReference type="ARBA" id="ARBA00004613"/>
    </source>
</evidence>
<dbReference type="FunFam" id="2.120.10.30:FF:000045">
    <property type="entry name" value="Blast:Protein yellow"/>
    <property type="match status" value="1"/>
</dbReference>
<reference evidence="6 7" key="1">
    <citation type="submission" date="2023-03" db="EMBL/GenBank/DDBJ databases">
        <title>High recombination rates correlate with genetic variation in Cardiocondyla obscurior ants.</title>
        <authorList>
            <person name="Errbii M."/>
        </authorList>
    </citation>
    <scope>NUCLEOTIDE SEQUENCE [LARGE SCALE GENOMIC DNA]</scope>
    <source>
        <strain evidence="6">Alpha-2009</strain>
        <tissue evidence="6">Whole body</tissue>
    </source>
</reference>
<dbReference type="EMBL" id="JADYXP020000019">
    <property type="protein sequence ID" value="KAL0104719.1"/>
    <property type="molecule type" value="Genomic_DNA"/>
</dbReference>
<gene>
    <name evidence="6" type="ORF">PUN28_016388</name>
</gene>
<name>A0AAW2EQL7_9HYME</name>
<dbReference type="InterPro" id="IPR017996">
    <property type="entry name" value="MRJP/yellow-related"/>
</dbReference>